<keyword evidence="2" id="KW-0418">Kinase</keyword>
<dbReference type="PATRIC" id="fig|1938.3.peg.10130"/>
<dbReference type="GO" id="GO:0005524">
    <property type="term" value="F:ATP binding"/>
    <property type="evidence" value="ECO:0007669"/>
    <property type="project" value="InterPro"/>
</dbReference>
<dbReference type="InterPro" id="IPR011009">
    <property type="entry name" value="Kinase-like_dom_sf"/>
</dbReference>
<dbReference type="Gene3D" id="3.30.200.20">
    <property type="entry name" value="Phosphorylase Kinase, domain 1"/>
    <property type="match status" value="1"/>
</dbReference>
<gene>
    <name evidence="2" type="ORF">ACM01_42555</name>
</gene>
<dbReference type="EMBL" id="LFNT01000101">
    <property type="protein sequence ID" value="KMS67522.1"/>
    <property type="molecule type" value="Genomic_DNA"/>
</dbReference>
<dbReference type="PROSITE" id="PS50011">
    <property type="entry name" value="PROTEIN_KINASE_DOM"/>
    <property type="match status" value="1"/>
</dbReference>
<proteinExistence type="predicted"/>
<dbReference type="InterPro" id="IPR000719">
    <property type="entry name" value="Prot_kinase_dom"/>
</dbReference>
<evidence type="ECO:0000313" key="2">
    <source>
        <dbReference type="EMBL" id="KMS67522.1"/>
    </source>
</evidence>
<keyword evidence="2" id="KW-0808">Transferase</keyword>
<keyword evidence="2" id="KW-0723">Serine/threonine-protein kinase</keyword>
<reference evidence="2 3" key="1">
    <citation type="submission" date="2015-06" db="EMBL/GenBank/DDBJ databases">
        <authorList>
            <person name="Ju K.-S."/>
            <person name="Doroghazi J.R."/>
            <person name="Metcalf W.W."/>
        </authorList>
    </citation>
    <scope>NUCLEOTIDE SEQUENCE [LARGE SCALE GENOMIC DNA]</scope>
    <source>
        <strain evidence="2 3">NRRL 3414</strain>
    </source>
</reference>
<comment type="caution">
    <text evidence="2">The sequence shown here is derived from an EMBL/GenBank/DDBJ whole genome shotgun (WGS) entry which is preliminary data.</text>
</comment>
<dbReference type="Proteomes" id="UP000037432">
    <property type="component" value="Unassembled WGS sequence"/>
</dbReference>
<dbReference type="GO" id="GO:0004674">
    <property type="term" value="F:protein serine/threonine kinase activity"/>
    <property type="evidence" value="ECO:0007669"/>
    <property type="project" value="UniProtKB-KW"/>
</dbReference>
<protein>
    <submittedName>
        <fullName evidence="2">Serine/threonine protein kinase</fullName>
    </submittedName>
</protein>
<feature type="domain" description="Protein kinase" evidence="1">
    <location>
        <begin position="19"/>
        <end position="117"/>
    </location>
</feature>
<evidence type="ECO:0000259" key="1">
    <source>
        <dbReference type="PROSITE" id="PS50011"/>
    </source>
</evidence>
<organism evidence="2 3">
    <name type="scientific">Streptomyces viridochromogenes</name>
    <dbReference type="NCBI Taxonomy" id="1938"/>
    <lineage>
        <taxon>Bacteria</taxon>
        <taxon>Bacillati</taxon>
        <taxon>Actinomycetota</taxon>
        <taxon>Actinomycetes</taxon>
        <taxon>Kitasatosporales</taxon>
        <taxon>Streptomycetaceae</taxon>
        <taxon>Streptomyces</taxon>
    </lineage>
</organism>
<dbReference type="AlphaFoldDB" id="A0A0J7YVP4"/>
<dbReference type="SUPFAM" id="SSF56112">
    <property type="entry name" value="Protein kinase-like (PK-like)"/>
    <property type="match status" value="1"/>
</dbReference>
<feature type="non-terminal residue" evidence="2">
    <location>
        <position position="117"/>
    </location>
</feature>
<sequence>MTGRSDAVPVPKGYRVGPWEVREPLGSGAFATVYAARLAEQRDAELSSGPSRDLPRRVALKFLPTGTRTPRQLRHLRELAEREVELLERLRAPRLIRMYDTLTVDDPDHPELDGATV</sequence>
<evidence type="ECO:0000313" key="3">
    <source>
        <dbReference type="Proteomes" id="UP000037432"/>
    </source>
</evidence>
<accession>A0A0J7YVP4</accession>
<name>A0A0J7YVP4_STRVR</name>